<dbReference type="GO" id="GO:0016020">
    <property type="term" value="C:membrane"/>
    <property type="evidence" value="ECO:0007669"/>
    <property type="project" value="UniProtKB-SubCell"/>
</dbReference>
<comment type="subcellular location">
    <subcellularLocation>
        <location evidence="1">Membrane</location>
        <topology evidence="1">Multi-pass membrane protein</topology>
    </subcellularLocation>
</comment>
<comment type="catalytic activity">
    <reaction evidence="10">
        <text>a ubiquinone + NADH + 5 H(+)(in) = a ubiquinol + NAD(+) + 4 H(+)(out)</text>
        <dbReference type="Rhea" id="RHEA:29091"/>
        <dbReference type="Rhea" id="RHEA-COMP:9565"/>
        <dbReference type="Rhea" id="RHEA-COMP:9566"/>
        <dbReference type="ChEBI" id="CHEBI:15378"/>
        <dbReference type="ChEBI" id="CHEBI:16389"/>
        <dbReference type="ChEBI" id="CHEBI:17976"/>
        <dbReference type="ChEBI" id="CHEBI:57540"/>
        <dbReference type="ChEBI" id="CHEBI:57945"/>
        <dbReference type="EC" id="7.1.1.2"/>
    </reaction>
</comment>
<evidence type="ECO:0000256" key="9">
    <source>
        <dbReference type="ARBA" id="ARBA00031586"/>
    </source>
</evidence>
<keyword evidence="7" id="KW-0520">NAD</keyword>
<evidence type="ECO:0000313" key="12">
    <source>
        <dbReference type="EMBL" id="AWD31634.1"/>
    </source>
</evidence>
<keyword evidence="5" id="KW-1278">Translocase</keyword>
<name>A0A343WNQ8_9HEMI</name>
<keyword evidence="8 11" id="KW-0472">Membrane</keyword>
<keyword evidence="12" id="KW-0496">Mitochondrion</keyword>
<evidence type="ECO:0000256" key="2">
    <source>
        <dbReference type="ARBA" id="ARBA00010519"/>
    </source>
</evidence>
<dbReference type="GeneID" id="36944181"/>
<evidence type="ECO:0000256" key="6">
    <source>
        <dbReference type="ARBA" id="ARBA00022989"/>
    </source>
</evidence>
<dbReference type="Gene3D" id="1.10.287.3510">
    <property type="match status" value="1"/>
</dbReference>
<evidence type="ECO:0000256" key="8">
    <source>
        <dbReference type="ARBA" id="ARBA00023136"/>
    </source>
</evidence>
<evidence type="ECO:0000256" key="5">
    <source>
        <dbReference type="ARBA" id="ARBA00022967"/>
    </source>
</evidence>
<evidence type="ECO:0000256" key="3">
    <source>
        <dbReference type="ARBA" id="ARBA00016612"/>
    </source>
</evidence>
<dbReference type="GO" id="GO:0008137">
    <property type="term" value="F:NADH dehydrogenase (ubiquinone) activity"/>
    <property type="evidence" value="ECO:0007669"/>
    <property type="project" value="UniProtKB-EC"/>
</dbReference>
<dbReference type="EMBL" id="MF351858">
    <property type="protein sequence ID" value="AWD31634.1"/>
    <property type="molecule type" value="Genomic_DNA"/>
</dbReference>
<geneLocation type="mitochondrion" evidence="12"/>
<dbReference type="CTD" id="4539"/>
<dbReference type="RefSeq" id="YP_009488375.1">
    <property type="nucleotide sequence ID" value="NC_037836.1"/>
</dbReference>
<evidence type="ECO:0000256" key="4">
    <source>
        <dbReference type="ARBA" id="ARBA00022692"/>
    </source>
</evidence>
<reference evidence="12" key="1">
    <citation type="journal article" date="2018" name="BMC Genomics">
        <title>Compositional and mutational rate heterogeneity in mitochondrial genomes and its effect on the phylogenetic inferences of Cimicomorpha (Hemiptera: Heteroptera).</title>
        <authorList>
            <person name="Yang H."/>
            <person name="Li T."/>
            <person name="Dang K."/>
            <person name="Bu W."/>
        </authorList>
    </citation>
    <scope>NUCLEOTIDE SEQUENCE</scope>
</reference>
<feature type="transmembrane region" description="Helical" evidence="11">
    <location>
        <begin position="56"/>
        <end position="81"/>
    </location>
</feature>
<evidence type="ECO:0000256" key="1">
    <source>
        <dbReference type="ARBA" id="ARBA00004141"/>
    </source>
</evidence>
<dbReference type="Pfam" id="PF00420">
    <property type="entry name" value="Oxidored_q2"/>
    <property type="match status" value="1"/>
</dbReference>
<dbReference type="InterPro" id="IPR039428">
    <property type="entry name" value="NUOK/Mnh_C1-like"/>
</dbReference>
<dbReference type="AlphaFoldDB" id="A0A343WNQ8"/>
<proteinExistence type="inferred from homology"/>
<sequence>MITMLINSLIISYICGFTVLFSMRSHLLLTLIGIEFLMIVIYMIMFYNFIIFNFDLYFIMLFLILLVCEGGLGLSILVTLIRTHGNDMINSLYMMLW</sequence>
<evidence type="ECO:0000256" key="7">
    <source>
        <dbReference type="ARBA" id="ARBA00023027"/>
    </source>
</evidence>
<protein>
    <recommendedName>
        <fullName evidence="3">NADH-ubiquinone oxidoreductase chain 4L</fullName>
    </recommendedName>
    <alternativeName>
        <fullName evidence="9">NADH dehydrogenase subunit 4L</fullName>
    </alternativeName>
</protein>
<evidence type="ECO:0000256" key="11">
    <source>
        <dbReference type="SAM" id="Phobius"/>
    </source>
</evidence>
<accession>A0A343WNQ8</accession>
<comment type="similarity">
    <text evidence="2">Belongs to the complex I subunit 4L family.</text>
</comment>
<evidence type="ECO:0000256" key="10">
    <source>
        <dbReference type="ARBA" id="ARBA00049551"/>
    </source>
</evidence>
<keyword evidence="4 11" id="KW-0812">Transmembrane</keyword>
<feature type="transmembrane region" description="Helical" evidence="11">
    <location>
        <begin position="28"/>
        <end position="50"/>
    </location>
</feature>
<keyword evidence="6 11" id="KW-1133">Transmembrane helix</keyword>
<organism evidence="12">
    <name type="scientific">Tingis cardui</name>
    <dbReference type="NCBI Taxonomy" id="1511256"/>
    <lineage>
        <taxon>Eukaryota</taxon>
        <taxon>Metazoa</taxon>
        <taxon>Ecdysozoa</taxon>
        <taxon>Arthropoda</taxon>
        <taxon>Hexapoda</taxon>
        <taxon>Insecta</taxon>
        <taxon>Pterygota</taxon>
        <taxon>Neoptera</taxon>
        <taxon>Paraneoptera</taxon>
        <taxon>Hemiptera</taxon>
        <taxon>Heteroptera</taxon>
        <taxon>Panheteroptera</taxon>
        <taxon>Cimicomorpha</taxon>
        <taxon>Tingidae</taxon>
        <taxon>Tingis</taxon>
    </lineage>
</organism>
<gene>
    <name evidence="12" type="primary">ND4L</name>
</gene>
<feature type="transmembrane region" description="Helical" evidence="11">
    <location>
        <begin position="6"/>
        <end position="23"/>
    </location>
</feature>